<evidence type="ECO:0000256" key="11">
    <source>
        <dbReference type="ARBA" id="ARBA00022989"/>
    </source>
</evidence>
<dbReference type="InterPro" id="IPR023299">
    <property type="entry name" value="ATPase_P-typ_cyto_dom_N"/>
</dbReference>
<dbReference type="InterPro" id="IPR001757">
    <property type="entry name" value="P_typ_ATPase"/>
</dbReference>
<feature type="transmembrane region" description="Helical" evidence="15">
    <location>
        <begin position="865"/>
        <end position="886"/>
    </location>
</feature>
<dbReference type="Pfam" id="PF13246">
    <property type="entry name" value="Cation_ATPase"/>
    <property type="match status" value="1"/>
</dbReference>
<dbReference type="InterPro" id="IPR059000">
    <property type="entry name" value="ATPase_P-type_domA"/>
</dbReference>
<evidence type="ECO:0000256" key="7">
    <source>
        <dbReference type="ARBA" id="ARBA00022837"/>
    </source>
</evidence>
<dbReference type="Pfam" id="PF00690">
    <property type="entry name" value="Cation_ATPase_N"/>
    <property type="match status" value="1"/>
</dbReference>
<dbReference type="Gene3D" id="3.40.50.1000">
    <property type="entry name" value="HAD superfamily/HAD-like"/>
    <property type="match status" value="1"/>
</dbReference>
<protein>
    <recommendedName>
        <fullName evidence="15">Calcium-transporting ATPase</fullName>
        <ecNumber evidence="15">7.2.2.10</ecNumber>
    </recommendedName>
</protein>
<dbReference type="GO" id="GO:0005524">
    <property type="term" value="F:ATP binding"/>
    <property type="evidence" value="ECO:0007669"/>
    <property type="project" value="UniProtKB-KW"/>
</dbReference>
<comment type="caution">
    <text evidence="15">Lacks conserved residue(s) required for the propagation of feature annotation.</text>
</comment>
<dbReference type="Proteomes" id="UP000240830">
    <property type="component" value="Unassembled WGS sequence"/>
</dbReference>
<evidence type="ECO:0000256" key="9">
    <source>
        <dbReference type="ARBA" id="ARBA00022842"/>
    </source>
</evidence>
<comment type="function">
    <text evidence="15">Catalyzes the hydrolysis of ATP coupled with the transport of calcium.</text>
</comment>
<dbReference type="InterPro" id="IPR006408">
    <property type="entry name" value="P-type_ATPase_IIB"/>
</dbReference>
<feature type="transmembrane region" description="Helical" evidence="15">
    <location>
        <begin position="121"/>
        <end position="138"/>
    </location>
</feature>
<feature type="transmembrane region" description="Helical" evidence="15">
    <location>
        <begin position="837"/>
        <end position="859"/>
    </location>
</feature>
<dbReference type="NCBIfam" id="TIGR01494">
    <property type="entry name" value="ATPase_P-type"/>
    <property type="match status" value="2"/>
</dbReference>
<dbReference type="GO" id="GO:0016887">
    <property type="term" value="F:ATP hydrolysis activity"/>
    <property type="evidence" value="ECO:0007669"/>
    <property type="project" value="InterPro"/>
</dbReference>
<keyword evidence="2 15" id="KW-0813">Transport</keyword>
<keyword evidence="8 15" id="KW-0067">ATP-binding</keyword>
<dbReference type="SUPFAM" id="SSF81653">
    <property type="entry name" value="Calcium ATPase, transduction domain A"/>
    <property type="match status" value="1"/>
</dbReference>
<evidence type="ECO:0000313" key="19">
    <source>
        <dbReference type="Proteomes" id="UP000240830"/>
    </source>
</evidence>
<dbReference type="InterPro" id="IPR008250">
    <property type="entry name" value="ATPase_P-typ_transduc_dom_A_sf"/>
</dbReference>
<keyword evidence="11 15" id="KW-1133">Transmembrane helix</keyword>
<dbReference type="GO" id="GO:0005388">
    <property type="term" value="F:P-type calcium transporter activity"/>
    <property type="evidence" value="ECO:0007669"/>
    <property type="project" value="UniProtKB-EC"/>
</dbReference>
<evidence type="ECO:0000256" key="2">
    <source>
        <dbReference type="ARBA" id="ARBA00022448"/>
    </source>
</evidence>
<evidence type="ECO:0000256" key="6">
    <source>
        <dbReference type="ARBA" id="ARBA00022741"/>
    </source>
</evidence>
<keyword evidence="4 15" id="KW-0812">Transmembrane</keyword>
<evidence type="ECO:0000313" key="18">
    <source>
        <dbReference type="EMBL" id="PJF17753.1"/>
    </source>
</evidence>
<dbReference type="SUPFAM" id="SSF81660">
    <property type="entry name" value="Metal cation-transporting ATPase, ATP-binding domain N"/>
    <property type="match status" value="1"/>
</dbReference>
<evidence type="ECO:0000256" key="5">
    <source>
        <dbReference type="ARBA" id="ARBA00022723"/>
    </source>
</evidence>
<dbReference type="PANTHER" id="PTHR24093">
    <property type="entry name" value="CATION TRANSPORTING ATPASE"/>
    <property type="match status" value="1"/>
</dbReference>
<dbReference type="SUPFAM" id="SSF81665">
    <property type="entry name" value="Calcium ATPase, transmembrane domain M"/>
    <property type="match status" value="1"/>
</dbReference>
<evidence type="ECO:0000256" key="10">
    <source>
        <dbReference type="ARBA" id="ARBA00022967"/>
    </source>
</evidence>
<proteinExistence type="inferred from homology"/>
<dbReference type="SFLD" id="SFLDS00003">
    <property type="entry name" value="Haloacid_Dehalogenase"/>
    <property type="match status" value="1"/>
</dbReference>
<dbReference type="PRINTS" id="PR00119">
    <property type="entry name" value="CATATPASE"/>
</dbReference>
<feature type="transmembrane region" description="Helical" evidence="15">
    <location>
        <begin position="938"/>
        <end position="958"/>
    </location>
</feature>
<dbReference type="SUPFAM" id="SSF56784">
    <property type="entry name" value="HAD-like"/>
    <property type="match status" value="1"/>
</dbReference>
<evidence type="ECO:0000256" key="12">
    <source>
        <dbReference type="ARBA" id="ARBA00023065"/>
    </source>
</evidence>
<keyword evidence="19" id="KW-1185">Reference proteome</keyword>
<dbReference type="EC" id="7.2.2.10" evidence="15"/>
<feature type="region of interest" description="Disordered" evidence="16">
    <location>
        <begin position="1"/>
        <end position="32"/>
    </location>
</feature>
<dbReference type="Gene3D" id="2.70.150.10">
    <property type="entry name" value="Calcium-transporting ATPase, cytoplasmic transduction domain A"/>
    <property type="match status" value="1"/>
</dbReference>
<dbReference type="Pfam" id="PF00122">
    <property type="entry name" value="E1-E2_ATPase"/>
    <property type="match status" value="1"/>
</dbReference>
<dbReference type="SMART" id="SM00831">
    <property type="entry name" value="Cation_ATPase_N"/>
    <property type="match status" value="1"/>
</dbReference>
<evidence type="ECO:0000256" key="15">
    <source>
        <dbReference type="RuleBase" id="RU361146"/>
    </source>
</evidence>
<sequence>MAGRLGEKIRRLVGRGRHTDEKSSPPQSPQSDVELALEAGSVCYELTPSQLTHMIDPKNPEALSQLGGVNGLARQFCVSLVTGLADSARSPSQQNFGKNTLPAKEPISLWRMMLAALLDKILLLLTAAALVSVGIGIYQDVRDGTLTHWIEGAAILVAVVIVVLVNALNDYQREIQFRKLSERAEDRLVNILRNGKPDRLSIFDLAEIVPCDGVYITGHNLQCDESGATGETDAIRKGDPDTDVKLDPFFLSGTKVIDGTGQMLCIAVGENSYHGRMMMALREDVSETPLQVKLNRLAESIAKTGASVALLMFLTLTIKYIVQLSLDSAPLPSPATILERFLLIVIETVTVVVVAVPEGLPMAVTLALAYATTRMLQDNNLVRVLSACETMGNATSICSDKTGTLTENRMTVVRGIISDIEYHAGKSEDFSTADPSVLERLDEAISVNSTAFESSSHGESMFIGNKTETALLEFIRKLNFDYTATRSNAKVIDVFPFASERKSMTTVIEAGGPGMVRIHCKGASEIVLDTCNSWIRKSGRIETISLDDQRNLKRHIMDMAQESLRTIAIAYCDMTVSQYESRKGEGPPLEAMTLIALVGIEDPLREGVLEAVSTCQKAGIFVRMVTGDNVVTAQSIARKCGILMRGGVVMEGVRFRELSSEALEDVIPRLQVLARSSPLDKQILVRKLKEMGEVVAVTGDGTNDGPALKAANVGFAMGIAGTEVAKEASAIVLLDDNFKSIVKAVAWGRCVNDSVRKFLQFQLTVNVSAVVIAFASAAFDPQSRSVLSAVQLLWVNLIMDTFAALALATDRPSEEILERFPEPSHSSLITVKMTKMIIGQAIFQVAAMLTLLYAGHALFRLPDEPASNAILGTVIFNSFVFMQLFNEINCRILNGGLNPFRGLLQNNIFIGIWVGTVIAQVFLVFFGGAAFSTVPISWQLWLISLGIGILSLPVALIIRLLPDWTAKPTGPERIYMSRERLHWQAAIGDVRRSLAFFTALRRAHKPPSNED</sequence>
<dbReference type="FunFam" id="3.40.50.1000:FF:000018">
    <property type="entry name" value="Calcium-transporting ATPase"/>
    <property type="match status" value="1"/>
</dbReference>
<dbReference type="Gene3D" id="1.20.1110.10">
    <property type="entry name" value="Calcium-transporting ATPase, transmembrane domain"/>
    <property type="match status" value="1"/>
</dbReference>
<keyword evidence="9" id="KW-0460">Magnesium</keyword>
<feature type="transmembrane region" description="Helical" evidence="15">
    <location>
        <begin position="150"/>
        <end position="169"/>
    </location>
</feature>
<keyword evidence="5" id="KW-0479">Metal-binding</keyword>
<evidence type="ECO:0000256" key="4">
    <source>
        <dbReference type="ARBA" id="ARBA00022692"/>
    </source>
</evidence>
<dbReference type="GO" id="GO:0005886">
    <property type="term" value="C:plasma membrane"/>
    <property type="evidence" value="ECO:0007669"/>
    <property type="project" value="TreeGrafter"/>
</dbReference>
<dbReference type="InterPro" id="IPR006068">
    <property type="entry name" value="ATPase_P-typ_cation-transptr_C"/>
</dbReference>
<dbReference type="STRING" id="1246581.A0A2H9TJ25"/>
<feature type="compositionally biased region" description="Basic and acidic residues" evidence="16">
    <location>
        <begin position="1"/>
        <end position="10"/>
    </location>
</feature>
<evidence type="ECO:0000256" key="1">
    <source>
        <dbReference type="ARBA" id="ARBA00004127"/>
    </source>
</evidence>
<evidence type="ECO:0000256" key="14">
    <source>
        <dbReference type="ARBA" id="ARBA00048694"/>
    </source>
</evidence>
<dbReference type="NCBIfam" id="TIGR01517">
    <property type="entry name" value="ATPase-IIB_Ca"/>
    <property type="match status" value="1"/>
</dbReference>
<dbReference type="SFLD" id="SFLDG00002">
    <property type="entry name" value="C1.7:_P-type_atpase_like"/>
    <property type="match status" value="1"/>
</dbReference>
<dbReference type="FunFam" id="1.20.1110.10:FF:000039">
    <property type="entry name" value="Calcium-transporting ATPase"/>
    <property type="match status" value="1"/>
</dbReference>
<comment type="caution">
    <text evidence="18">The sequence shown here is derived from an EMBL/GenBank/DDBJ whole genome shotgun (WGS) entry which is preliminary data.</text>
</comment>
<comment type="catalytic activity">
    <reaction evidence="14 15">
        <text>Ca(2+)(in) + ATP + H2O = Ca(2+)(out) + ADP + phosphate + H(+)</text>
        <dbReference type="Rhea" id="RHEA:18105"/>
        <dbReference type="ChEBI" id="CHEBI:15377"/>
        <dbReference type="ChEBI" id="CHEBI:15378"/>
        <dbReference type="ChEBI" id="CHEBI:29108"/>
        <dbReference type="ChEBI" id="CHEBI:30616"/>
        <dbReference type="ChEBI" id="CHEBI:43474"/>
        <dbReference type="ChEBI" id="CHEBI:456216"/>
        <dbReference type="EC" id="7.2.2.10"/>
    </reaction>
</comment>
<evidence type="ECO:0000256" key="13">
    <source>
        <dbReference type="ARBA" id="ARBA00023136"/>
    </source>
</evidence>
<dbReference type="OrthoDB" id="3352408at2759"/>
<dbReference type="InterPro" id="IPR004014">
    <property type="entry name" value="ATPase_P-typ_cation-transptr_N"/>
</dbReference>
<dbReference type="SFLD" id="SFLDF00027">
    <property type="entry name" value="p-type_atpase"/>
    <property type="match status" value="1"/>
</dbReference>
<dbReference type="InterPro" id="IPR036412">
    <property type="entry name" value="HAD-like_sf"/>
</dbReference>
<keyword evidence="13 15" id="KW-0472">Membrane</keyword>
<dbReference type="GO" id="GO:0046872">
    <property type="term" value="F:metal ion binding"/>
    <property type="evidence" value="ECO:0007669"/>
    <property type="project" value="UniProtKB-KW"/>
</dbReference>
<reference evidence="18 19" key="1">
    <citation type="submission" date="2016-10" db="EMBL/GenBank/DDBJ databases">
        <title>The genome of Paramicrosporidium saccamoebae is the missing link in understanding Cryptomycota and Microsporidia evolution.</title>
        <authorList>
            <person name="Quandt C.A."/>
            <person name="Beaudet D."/>
            <person name="Corsaro D."/>
            <person name="Michel R."/>
            <person name="Corradi N."/>
            <person name="James T."/>
        </authorList>
    </citation>
    <scope>NUCLEOTIDE SEQUENCE [LARGE SCALE GENOMIC DNA]</scope>
    <source>
        <strain evidence="18 19">KSL3</strain>
    </source>
</reference>
<keyword evidence="3 15" id="KW-0109">Calcium transport</keyword>
<keyword evidence="12 15" id="KW-0406">Ion transport</keyword>
<accession>A0A2H9TJ25</accession>
<keyword evidence="10" id="KW-1278">Translocase</keyword>
<keyword evidence="6 15" id="KW-0547">Nucleotide-binding</keyword>
<dbReference type="PROSITE" id="PS00154">
    <property type="entry name" value="ATPASE_E1_E2"/>
    <property type="match status" value="1"/>
</dbReference>
<feature type="transmembrane region" description="Helical" evidence="15">
    <location>
        <begin position="342"/>
        <end position="371"/>
    </location>
</feature>
<dbReference type="PANTHER" id="PTHR24093:SF369">
    <property type="entry name" value="CALCIUM-TRANSPORTING ATPASE"/>
    <property type="match status" value="1"/>
</dbReference>
<dbReference type="InterPro" id="IPR023298">
    <property type="entry name" value="ATPase_P-typ_TM_dom_sf"/>
</dbReference>
<dbReference type="Pfam" id="PF00689">
    <property type="entry name" value="Cation_ATPase_C"/>
    <property type="match status" value="1"/>
</dbReference>
<evidence type="ECO:0000259" key="17">
    <source>
        <dbReference type="SMART" id="SM00831"/>
    </source>
</evidence>
<gene>
    <name evidence="18" type="ORF">PSACC_02424</name>
</gene>
<feature type="domain" description="Cation-transporting P-type ATPase N-terminal" evidence="17">
    <location>
        <begin position="62"/>
        <end position="137"/>
    </location>
</feature>
<keyword evidence="7 15" id="KW-0106">Calcium</keyword>
<name>A0A2H9TJ25_9FUNG</name>
<comment type="similarity">
    <text evidence="15">Belongs to the cation transport ATPase (P-type) (TC 3.A.3) family.</text>
</comment>
<feature type="transmembrane region" description="Helical" evidence="15">
    <location>
        <begin position="907"/>
        <end position="932"/>
    </location>
</feature>
<evidence type="ECO:0000256" key="16">
    <source>
        <dbReference type="SAM" id="MobiDB-lite"/>
    </source>
</evidence>
<dbReference type="AlphaFoldDB" id="A0A2H9TJ25"/>
<dbReference type="GO" id="GO:0006874">
    <property type="term" value="P:intracellular calcium ion homeostasis"/>
    <property type="evidence" value="ECO:0007669"/>
    <property type="project" value="TreeGrafter"/>
</dbReference>
<dbReference type="Gene3D" id="3.40.1110.10">
    <property type="entry name" value="Calcium-transporting ATPase, cytoplasmic domain N"/>
    <property type="match status" value="1"/>
</dbReference>
<evidence type="ECO:0000256" key="8">
    <source>
        <dbReference type="ARBA" id="ARBA00022840"/>
    </source>
</evidence>
<dbReference type="PRINTS" id="PR00120">
    <property type="entry name" value="HATPASE"/>
</dbReference>
<dbReference type="EMBL" id="MTSL01000159">
    <property type="protein sequence ID" value="PJF17753.1"/>
    <property type="molecule type" value="Genomic_DNA"/>
</dbReference>
<dbReference type="InterPro" id="IPR044492">
    <property type="entry name" value="P_typ_ATPase_HD_dom"/>
</dbReference>
<comment type="subcellular location">
    <subcellularLocation>
        <location evidence="1">Endomembrane system</location>
        <topology evidence="1">Multi-pass membrane protein</topology>
    </subcellularLocation>
    <subcellularLocation>
        <location evidence="15">Membrane</location>
        <topology evidence="15">Multi-pass membrane protein</topology>
    </subcellularLocation>
</comment>
<dbReference type="GO" id="GO:0012505">
    <property type="term" value="C:endomembrane system"/>
    <property type="evidence" value="ECO:0007669"/>
    <property type="project" value="UniProtKB-SubCell"/>
</dbReference>
<evidence type="ECO:0000256" key="3">
    <source>
        <dbReference type="ARBA" id="ARBA00022568"/>
    </source>
</evidence>
<organism evidence="18 19">
    <name type="scientific">Paramicrosporidium saccamoebae</name>
    <dbReference type="NCBI Taxonomy" id="1246581"/>
    <lineage>
        <taxon>Eukaryota</taxon>
        <taxon>Fungi</taxon>
        <taxon>Fungi incertae sedis</taxon>
        <taxon>Cryptomycota</taxon>
        <taxon>Cryptomycota incertae sedis</taxon>
        <taxon>Paramicrosporidium</taxon>
    </lineage>
</organism>
<dbReference type="InterPro" id="IPR018303">
    <property type="entry name" value="ATPase_P-typ_P_site"/>
</dbReference>
<dbReference type="InterPro" id="IPR023214">
    <property type="entry name" value="HAD_sf"/>
</dbReference>
<feature type="transmembrane region" description="Helical" evidence="15">
    <location>
        <begin position="301"/>
        <end position="322"/>
    </location>
</feature>